<feature type="chain" id="PRO_5030663748" description="DUF6701 domain-containing protein" evidence="1">
    <location>
        <begin position="23"/>
        <end position="1191"/>
    </location>
</feature>
<keyword evidence="1" id="KW-0732">Signal</keyword>
<evidence type="ECO:0000256" key="1">
    <source>
        <dbReference type="SAM" id="SignalP"/>
    </source>
</evidence>
<feature type="signal peptide" evidence="1">
    <location>
        <begin position="1"/>
        <end position="22"/>
    </location>
</feature>
<accession>A0A7Y5AR28</accession>
<gene>
    <name evidence="3" type="ORF">HRH59_10430</name>
</gene>
<evidence type="ECO:0000313" key="3">
    <source>
        <dbReference type="EMBL" id="NRQ42968.1"/>
    </source>
</evidence>
<evidence type="ECO:0000259" key="2">
    <source>
        <dbReference type="Pfam" id="PF20419"/>
    </source>
</evidence>
<dbReference type="RefSeq" id="WP_173501205.1">
    <property type="nucleotide sequence ID" value="NZ_JABSOD010000008.1"/>
</dbReference>
<dbReference type="InterPro" id="IPR013320">
    <property type="entry name" value="ConA-like_dom_sf"/>
</dbReference>
<dbReference type="InterPro" id="IPR035665">
    <property type="entry name" value="VcfQ_lectin"/>
</dbReference>
<dbReference type="Pfam" id="PF20419">
    <property type="entry name" value="DUF6701"/>
    <property type="match status" value="1"/>
</dbReference>
<evidence type="ECO:0000313" key="4">
    <source>
        <dbReference type="Proteomes" id="UP000523161"/>
    </source>
</evidence>
<organism evidence="3 4">
    <name type="scientific">Rheinheimera lutimaris</name>
    <dbReference type="NCBI Taxonomy" id="2740584"/>
    <lineage>
        <taxon>Bacteria</taxon>
        <taxon>Pseudomonadati</taxon>
        <taxon>Pseudomonadota</taxon>
        <taxon>Gammaproteobacteria</taxon>
        <taxon>Chromatiales</taxon>
        <taxon>Chromatiaceae</taxon>
        <taxon>Rheinheimera</taxon>
    </lineage>
</organism>
<reference evidence="3 4" key="1">
    <citation type="submission" date="2020-06" db="EMBL/GenBank/DDBJ databases">
        <title>Rheinheimera sp. nov., a marine bacterium isolated from coastal.</title>
        <authorList>
            <person name="Yu Q."/>
            <person name="Qi Y."/>
            <person name="Pu J."/>
        </authorList>
    </citation>
    <scope>NUCLEOTIDE SEQUENCE [LARGE SCALE GENOMIC DNA]</scope>
    <source>
        <strain evidence="3 4">YQF-2</strain>
    </source>
</reference>
<dbReference type="EMBL" id="JABSOD010000008">
    <property type="protein sequence ID" value="NRQ42968.1"/>
    <property type="molecule type" value="Genomic_DNA"/>
</dbReference>
<dbReference type="Gene3D" id="2.60.120.200">
    <property type="match status" value="2"/>
</dbReference>
<dbReference type="AlphaFoldDB" id="A0A7Y5AR28"/>
<proteinExistence type="predicted"/>
<sequence length="1191" mass="126840">MARFLLMLSMQCSLFYSSISFAETLQAHWQMDEAQWNGRSGEVIDSSGFNNNGTAINGLSTSEGFVCRAGWFRGEGYNAAPNNAYYQARYYVAVPDNNSLSPLTDGAEAAMTISGWFRMDQSGGTLLHKGQGGSSQEYRVFIERNNLKLTVWNRYGGSETLTLNYGLSTGQWYYFNAVAERFNLFNLARLTLRLYRSGNDSLLASNSSLPFIDQTDKITDGDLIIGAVSYGGTPTNFFNGLIDELKVYSGLLSNAQILAEKNATRLCLGEAQCLTDDFNTGLSPDNWVTSRSSGSFTPQVVGGRLRMTEAVGNQATSATYQRLYPAANNLVVVEFDYYAWSSQGGTGADGVAVILSDASITPQPGAFGGSLGYAQKGAGTDCPNCPGFAGGWLGIALDEYGNFSRATEGRVGGPGFRPQSVSIRGSAAGNYQYLTGTGANLDPRIDVRGTTTAAPRHRYRITVDSRVAGQALVSVQRKTGSDFTDVIPEFNALAFAGQAPVPENFFLSFTGSTGGSNNNHELDNLSICALRSAPVGQQIDHFEFDYSGRALTCNPETFTVRACKNAACTELVTEAVTANLSPATIANGGWLGGNVINFSGGSTTVALRRSVVGSITIGVSGSVPTTRPLSQTLCRAGSGALTTAACSISFADSGLVFDVPDGIANQQTQNIVLSAVRKDDNSQQCVPQFANVSRDVAFWSDYIDPGAGRPVSWPVQINNTDVGLTEATQQSLSLNFNAQGQASFDLNYADAGQVQLNARYTGSAKTQDNGLVMNGADQFKRRPAGLCIQTGGECAAADASCGVFRRAAENFDLTISARAFAQGSTDICQNPVTPNFSLNNIAVTHQLLAPVNGTAGSIAVSQYQHQRAANSANIITQSVSEVGVFRFSTPALNYLGMADTIPAAGSAPTGRFIPQRFALNAGSAIAACASFTYFGQQGFSTAFTLQALNAAGAVTQNYRDAFARLDVSVWRDDTAEEGMRYSAPDLPAGSVLGEGAISPLGSWQNGVAQMTVSHYVSRPPLPAAPLDLTVYARPTDADGVSTDISALNSDPTTLRYGRLGMQNLAGPEDEPLPLVFAAEYWDGNDFLLNTLDSCTLISNSSALLTTISGSPELSLIGNSGLMQSGSLPGQALWLSPTGAAGFWQVEYTAAPWLQYYWRGATPNYQQNPSAEVMFGRFRGNPRQISWRELFQ</sequence>
<dbReference type="Pfam" id="PF13385">
    <property type="entry name" value="Laminin_G_3"/>
    <property type="match status" value="1"/>
</dbReference>
<dbReference type="InterPro" id="IPR046524">
    <property type="entry name" value="DUF6701"/>
</dbReference>
<dbReference type="SUPFAM" id="SSF49899">
    <property type="entry name" value="Concanavalin A-like lectins/glucanases"/>
    <property type="match status" value="2"/>
</dbReference>
<dbReference type="CDD" id="cd06900">
    <property type="entry name" value="lectin_VcfQ"/>
    <property type="match status" value="1"/>
</dbReference>
<keyword evidence="4" id="KW-1185">Reference proteome</keyword>
<comment type="caution">
    <text evidence="3">The sequence shown here is derived from an EMBL/GenBank/DDBJ whole genome shotgun (WGS) entry which is preliminary data.</text>
</comment>
<feature type="domain" description="DUF6701" evidence="2">
    <location>
        <begin position="631"/>
        <end position="1188"/>
    </location>
</feature>
<dbReference type="Proteomes" id="UP000523161">
    <property type="component" value="Unassembled WGS sequence"/>
</dbReference>
<protein>
    <recommendedName>
        <fullName evidence="2">DUF6701 domain-containing protein</fullName>
    </recommendedName>
</protein>
<name>A0A7Y5AR28_9GAMM</name>